<proteinExistence type="predicted"/>
<gene>
    <name evidence="2" type="ORF">SAMN05444005_10310</name>
</gene>
<dbReference type="STRING" id="1299341.SAMN05444005_10310"/>
<evidence type="ECO:0000313" key="2">
    <source>
        <dbReference type="EMBL" id="SEP88175.1"/>
    </source>
</evidence>
<evidence type="ECO:0000313" key="3">
    <source>
        <dbReference type="Proteomes" id="UP000198648"/>
    </source>
</evidence>
<dbReference type="EMBL" id="FOEI01000003">
    <property type="protein sequence ID" value="SEP88175.1"/>
    <property type="molecule type" value="Genomic_DNA"/>
</dbReference>
<dbReference type="AlphaFoldDB" id="A0A1H9BH07"/>
<dbReference type="RefSeq" id="WP_091466916.1">
    <property type="nucleotide sequence ID" value="NZ_FOEI01000003.1"/>
</dbReference>
<organism evidence="2 3">
    <name type="scientific">Flavobacterium urocaniciphilum</name>
    <dbReference type="NCBI Taxonomy" id="1299341"/>
    <lineage>
        <taxon>Bacteria</taxon>
        <taxon>Pseudomonadati</taxon>
        <taxon>Bacteroidota</taxon>
        <taxon>Flavobacteriia</taxon>
        <taxon>Flavobacteriales</taxon>
        <taxon>Flavobacteriaceae</taxon>
        <taxon>Flavobacterium</taxon>
    </lineage>
</organism>
<dbReference type="PROSITE" id="PS51257">
    <property type="entry name" value="PROKAR_LIPOPROTEIN"/>
    <property type="match status" value="1"/>
</dbReference>
<dbReference type="Pfam" id="PF14129">
    <property type="entry name" value="DUF4296"/>
    <property type="match status" value="1"/>
</dbReference>
<protein>
    <recommendedName>
        <fullName evidence="1">DUF4296 domain-containing protein</fullName>
    </recommendedName>
</protein>
<accession>A0A1H9BH07</accession>
<dbReference type="Proteomes" id="UP000198648">
    <property type="component" value="Unassembled WGS sequence"/>
</dbReference>
<name>A0A1H9BH07_9FLAO</name>
<dbReference type="InterPro" id="IPR025381">
    <property type="entry name" value="DUF4296"/>
</dbReference>
<evidence type="ECO:0000259" key="1">
    <source>
        <dbReference type="Pfam" id="PF14129"/>
    </source>
</evidence>
<feature type="domain" description="DUF4296" evidence="1">
    <location>
        <begin position="23"/>
        <end position="104"/>
    </location>
</feature>
<sequence>MKKIVVLFIFTLLACSENPVKKPKNLLDEETMENILFDVAVLQAAQANSPQILQNNNINHKDYIYKKYKIDSVTFHENNKYYAGDVRKFKHLHKRILERLEKLQQAK</sequence>
<keyword evidence="3" id="KW-1185">Reference proteome</keyword>
<reference evidence="2 3" key="1">
    <citation type="submission" date="2016-10" db="EMBL/GenBank/DDBJ databases">
        <authorList>
            <person name="de Groot N.N."/>
        </authorList>
    </citation>
    <scope>NUCLEOTIDE SEQUENCE [LARGE SCALE GENOMIC DNA]</scope>
    <source>
        <strain evidence="2 3">DSM 27078</strain>
    </source>
</reference>
<dbReference type="OrthoDB" id="1525222at2"/>